<organism evidence="2 3">
    <name type="scientific">Bombiscardovia apis</name>
    <dbReference type="NCBI Taxonomy" id="2932182"/>
    <lineage>
        <taxon>Bacteria</taxon>
        <taxon>Bacillati</taxon>
        <taxon>Actinomycetota</taxon>
        <taxon>Actinomycetes</taxon>
        <taxon>Bifidobacteriales</taxon>
        <taxon>Bifidobacteriaceae</taxon>
        <taxon>Bombiscardovia</taxon>
    </lineage>
</organism>
<feature type="transmembrane region" description="Helical" evidence="1">
    <location>
        <begin position="12"/>
        <end position="36"/>
    </location>
</feature>
<dbReference type="Gene3D" id="3.40.50.1820">
    <property type="entry name" value="alpha/beta hydrolase"/>
    <property type="match status" value="1"/>
</dbReference>
<dbReference type="Pfam" id="PF00756">
    <property type="entry name" value="Esterase"/>
    <property type="match status" value="1"/>
</dbReference>
<evidence type="ECO:0000313" key="3">
    <source>
        <dbReference type="Proteomes" id="UP001321748"/>
    </source>
</evidence>
<evidence type="ECO:0000256" key="1">
    <source>
        <dbReference type="SAM" id="Phobius"/>
    </source>
</evidence>
<dbReference type="PANTHER" id="PTHR48098:SF1">
    <property type="entry name" value="DIACYLGLYCEROL ACYLTRANSFERASE_MYCOLYLTRANSFERASE AG85A"/>
    <property type="match status" value="1"/>
</dbReference>
<name>A0ABN6SJA6_9BIFI</name>
<feature type="transmembrane region" description="Helical" evidence="1">
    <location>
        <begin position="48"/>
        <end position="71"/>
    </location>
</feature>
<keyword evidence="1" id="KW-0472">Membrane</keyword>
<dbReference type="InterPro" id="IPR029058">
    <property type="entry name" value="AB_hydrolase_fold"/>
</dbReference>
<dbReference type="PANTHER" id="PTHR48098">
    <property type="entry name" value="ENTEROCHELIN ESTERASE-RELATED"/>
    <property type="match status" value="1"/>
</dbReference>
<accession>A0ABN6SJA6</accession>
<protein>
    <submittedName>
        <fullName evidence="2">Esterase</fullName>
    </submittedName>
</protein>
<dbReference type="Proteomes" id="UP001321748">
    <property type="component" value="Chromosome"/>
</dbReference>
<evidence type="ECO:0000313" key="2">
    <source>
        <dbReference type="EMBL" id="BDR55011.1"/>
    </source>
</evidence>
<dbReference type="EMBL" id="AP026800">
    <property type="protein sequence ID" value="BDR55011.1"/>
    <property type="molecule type" value="Genomic_DNA"/>
</dbReference>
<sequence length="455" mass="49253">MLKSFSHIHLLIGWLPITVFTIAGLGITALIVTQCWKRQWKTVGRELIITLVAAACGLLATWLVSDVFMLFEVSLGWMVIFAVTAGFAALGFVISSIVFTHGWKRILASAMIIVVLIATALRIDMIYGEYTTVGSLFAVPTYQRFDGRKVSRPVMSVQAWRKLAEDNTLHTYPEKGQSFSVDIDNRNSQFEARTADIYLPPAALSEKPPALPVFVLLAGQPGSPDRLFTAGGIESMMNTYAAKHNGLAPIVVSPDQNGASNRNSLCVDSPIHGKAETYLTQDVPNWISHNLPVSTNPDMWAIGGFSQGGTCSTQLGARHPNIYGNMMPADGEIGPTQGSKESMIANYFGGNAQAFQDQEPVTAIAQHAPSNQTIFAGAGASDPTSVKNMTTIAQAGKRAGMEVVVVEAKGTGHDWHAVRASWEPALNWLGERMGLGDMSKPLSEYKNISEVKIER</sequence>
<dbReference type="RefSeq" id="WP_317642514.1">
    <property type="nucleotide sequence ID" value="NZ_AP026800.1"/>
</dbReference>
<feature type="transmembrane region" description="Helical" evidence="1">
    <location>
        <begin position="77"/>
        <end position="99"/>
    </location>
</feature>
<dbReference type="SUPFAM" id="SSF53474">
    <property type="entry name" value="alpha/beta-Hydrolases"/>
    <property type="match status" value="1"/>
</dbReference>
<reference evidence="2 3" key="1">
    <citation type="journal article" date="2023" name="Microbiol. Spectr.">
        <title>Symbiosis of Carpenter Bees with Uncharacterized Lactic Acid Bacteria Showing NAD Auxotrophy.</title>
        <authorList>
            <person name="Kawasaki S."/>
            <person name="Ozawa K."/>
            <person name="Mori T."/>
            <person name="Yamamoto A."/>
            <person name="Ito M."/>
            <person name="Ohkuma M."/>
            <person name="Sakamoto M."/>
            <person name="Matsutani M."/>
        </authorList>
    </citation>
    <scope>NUCLEOTIDE SEQUENCE [LARGE SCALE GENOMIC DNA]</scope>
    <source>
        <strain evidence="2 3">KimH</strain>
    </source>
</reference>
<dbReference type="InterPro" id="IPR050583">
    <property type="entry name" value="Mycobacterial_A85_antigen"/>
</dbReference>
<feature type="transmembrane region" description="Helical" evidence="1">
    <location>
        <begin position="106"/>
        <end position="127"/>
    </location>
</feature>
<keyword evidence="1" id="KW-1133">Transmembrane helix</keyword>
<keyword evidence="1" id="KW-0812">Transmembrane</keyword>
<gene>
    <name evidence="2" type="ORF">KIMH_11220</name>
</gene>
<keyword evidence="3" id="KW-1185">Reference proteome</keyword>
<proteinExistence type="predicted"/>
<dbReference type="InterPro" id="IPR000801">
    <property type="entry name" value="Esterase-like"/>
</dbReference>